<evidence type="ECO:0000313" key="3">
    <source>
        <dbReference type="Proteomes" id="UP000034883"/>
    </source>
</evidence>
<protein>
    <recommendedName>
        <fullName evidence="4">DUF1844 domain-containing protein</fullName>
    </recommendedName>
</protein>
<dbReference type="EMBL" id="CP011125">
    <property type="protein sequence ID" value="AKF08945.1"/>
    <property type="molecule type" value="Genomic_DNA"/>
</dbReference>
<dbReference type="STRING" id="927083.DB32_006094"/>
<keyword evidence="3" id="KW-1185">Reference proteome</keyword>
<dbReference type="AlphaFoldDB" id="A0A0F6YKL8"/>
<dbReference type="InterPro" id="IPR014995">
    <property type="entry name" value="DUF1844"/>
</dbReference>
<evidence type="ECO:0000313" key="2">
    <source>
        <dbReference type="EMBL" id="AKF08945.1"/>
    </source>
</evidence>
<sequence>MSNDDDRDIDETGLAPLPGAEATAPIDFTTFILSMSTSCMIQLGEIRDPEGRTAIDLESARHTIEILQMLDRKTEGNLSGEEDRMLAHVIADLRERYLAKHRGR</sequence>
<dbReference type="Proteomes" id="UP000034883">
    <property type="component" value="Chromosome"/>
</dbReference>
<name>A0A0F6YKL8_9BACT</name>
<dbReference type="RefSeq" id="WP_053236038.1">
    <property type="nucleotide sequence ID" value="NZ_CP011125.1"/>
</dbReference>
<dbReference type="Pfam" id="PF08899">
    <property type="entry name" value="DUF1844"/>
    <property type="match status" value="1"/>
</dbReference>
<organism evidence="2 3">
    <name type="scientific">Sandaracinus amylolyticus</name>
    <dbReference type="NCBI Taxonomy" id="927083"/>
    <lineage>
        <taxon>Bacteria</taxon>
        <taxon>Pseudomonadati</taxon>
        <taxon>Myxococcota</taxon>
        <taxon>Polyangia</taxon>
        <taxon>Polyangiales</taxon>
        <taxon>Sandaracinaceae</taxon>
        <taxon>Sandaracinus</taxon>
    </lineage>
</organism>
<dbReference type="OrthoDB" id="9799618at2"/>
<reference evidence="2 3" key="1">
    <citation type="submission" date="2015-03" db="EMBL/GenBank/DDBJ databases">
        <title>Genome assembly of Sandaracinus amylolyticus DSM 53668.</title>
        <authorList>
            <person name="Sharma G."/>
            <person name="Subramanian S."/>
        </authorList>
    </citation>
    <scope>NUCLEOTIDE SEQUENCE [LARGE SCALE GENOMIC DNA]</scope>
    <source>
        <strain evidence="2 3">DSM 53668</strain>
    </source>
</reference>
<dbReference type="KEGG" id="samy:DB32_006094"/>
<evidence type="ECO:0000256" key="1">
    <source>
        <dbReference type="SAM" id="MobiDB-lite"/>
    </source>
</evidence>
<proteinExistence type="predicted"/>
<evidence type="ECO:0008006" key="4">
    <source>
        <dbReference type="Google" id="ProtNLM"/>
    </source>
</evidence>
<accession>A0A0F6YKL8</accession>
<feature type="compositionally biased region" description="Acidic residues" evidence="1">
    <location>
        <begin position="1"/>
        <end position="11"/>
    </location>
</feature>
<feature type="region of interest" description="Disordered" evidence="1">
    <location>
        <begin position="1"/>
        <end position="21"/>
    </location>
</feature>
<gene>
    <name evidence="2" type="ORF">DB32_006094</name>
</gene>